<name>A0A951QHX7_9CYAN</name>
<dbReference type="InterPro" id="IPR032033">
    <property type="entry name" value="Cytochrome_P460"/>
</dbReference>
<dbReference type="Gene3D" id="3.50.70.20">
    <property type="entry name" value="Cytochrome P460"/>
    <property type="match status" value="1"/>
</dbReference>
<evidence type="ECO:0000313" key="3">
    <source>
        <dbReference type="Proteomes" id="UP000757435"/>
    </source>
</evidence>
<protein>
    <submittedName>
        <fullName evidence="2">Cytochrome P460 family protein</fullName>
    </submittedName>
</protein>
<evidence type="ECO:0000259" key="1">
    <source>
        <dbReference type="Pfam" id="PF16694"/>
    </source>
</evidence>
<dbReference type="CDD" id="cd20716">
    <property type="entry name" value="cyt_P460_fam"/>
    <property type="match status" value="1"/>
</dbReference>
<reference evidence="2" key="1">
    <citation type="submission" date="2021-05" db="EMBL/GenBank/DDBJ databases">
        <authorList>
            <person name="Pietrasiak N."/>
            <person name="Ward R."/>
            <person name="Stajich J.E."/>
            <person name="Kurbessoian T."/>
        </authorList>
    </citation>
    <scope>NUCLEOTIDE SEQUENCE</scope>
    <source>
        <strain evidence="2">UHER 2000/2452</strain>
    </source>
</reference>
<gene>
    <name evidence="2" type="ORF">KME15_26045</name>
</gene>
<dbReference type="AlphaFoldDB" id="A0A951QHX7"/>
<comment type="caution">
    <text evidence="2">The sequence shown here is derived from an EMBL/GenBank/DDBJ whole genome shotgun (WGS) entry which is preliminary data.</text>
</comment>
<dbReference type="Pfam" id="PF16694">
    <property type="entry name" value="Cytochrome_P460"/>
    <property type="match status" value="1"/>
</dbReference>
<reference evidence="2" key="2">
    <citation type="journal article" date="2022" name="Microbiol. Resour. Announc.">
        <title>Metagenome Sequencing to Explore Phylogenomics of Terrestrial Cyanobacteria.</title>
        <authorList>
            <person name="Ward R.D."/>
            <person name="Stajich J.E."/>
            <person name="Johansen J.R."/>
            <person name="Huntemann M."/>
            <person name="Clum A."/>
            <person name="Foster B."/>
            <person name="Foster B."/>
            <person name="Roux S."/>
            <person name="Palaniappan K."/>
            <person name="Varghese N."/>
            <person name="Mukherjee S."/>
            <person name="Reddy T.B.K."/>
            <person name="Daum C."/>
            <person name="Copeland A."/>
            <person name="Chen I.A."/>
            <person name="Ivanova N.N."/>
            <person name="Kyrpides N.C."/>
            <person name="Shapiro N."/>
            <person name="Eloe-Fadrosh E.A."/>
            <person name="Pietrasiak N."/>
        </authorList>
    </citation>
    <scope>NUCLEOTIDE SEQUENCE</scope>
    <source>
        <strain evidence="2">UHER 2000/2452</strain>
    </source>
</reference>
<dbReference type="InterPro" id="IPR038142">
    <property type="entry name" value="Cytochrome_P460_sp"/>
</dbReference>
<organism evidence="2 3">
    <name type="scientific">Drouetiella hepatica Uher 2000/2452</name>
    <dbReference type="NCBI Taxonomy" id="904376"/>
    <lineage>
        <taxon>Bacteria</taxon>
        <taxon>Bacillati</taxon>
        <taxon>Cyanobacteriota</taxon>
        <taxon>Cyanophyceae</taxon>
        <taxon>Oculatellales</taxon>
        <taxon>Oculatellaceae</taxon>
        <taxon>Drouetiella</taxon>
    </lineage>
</organism>
<accession>A0A951QHX7</accession>
<sequence length="199" mass="21981">MKLTTWISGLLLFVVSIGVAIAFSHFTTSYSPLAADGGYSRTLSAAAAAVKFPSNYRQQFVHYATVDCPNSGVVRQMYIDRPSLERLKASEAVSNGAVIVMETYSVRRGDGNRLVPTQLNNLFVREKRQGWNISNSGGWQSTWYSPSGSLVSDSQSSCIGCHIQVRDRDYLFTLPALQMAVRTGQTQYQQTEFGTSVCR</sequence>
<evidence type="ECO:0000313" key="2">
    <source>
        <dbReference type="EMBL" id="MBW4662131.1"/>
    </source>
</evidence>
<feature type="domain" description="Cytochrome P460" evidence="1">
    <location>
        <begin position="53"/>
        <end position="173"/>
    </location>
</feature>
<dbReference type="EMBL" id="JAHHHD010000059">
    <property type="protein sequence ID" value="MBW4662131.1"/>
    <property type="molecule type" value="Genomic_DNA"/>
</dbReference>
<proteinExistence type="predicted"/>
<dbReference type="Proteomes" id="UP000757435">
    <property type="component" value="Unassembled WGS sequence"/>
</dbReference>